<accession>A0A850T240</accession>
<dbReference type="AlphaFoldDB" id="A0A850T240"/>
<name>A0A850T240_9BACT</name>
<gene>
    <name evidence="1" type="ORF">HXW94_15765</name>
</gene>
<dbReference type="EMBL" id="JACADJ010000075">
    <property type="protein sequence ID" value="NWH06420.1"/>
    <property type="molecule type" value="Genomic_DNA"/>
</dbReference>
<dbReference type="Proteomes" id="UP000553343">
    <property type="component" value="Unassembled WGS sequence"/>
</dbReference>
<dbReference type="RefSeq" id="WP_178367873.1">
    <property type="nucleotide sequence ID" value="NZ_JACADJ010000075.1"/>
</dbReference>
<keyword evidence="2" id="KW-1185">Reference proteome</keyword>
<reference evidence="1 2" key="1">
    <citation type="submission" date="2020-06" db="EMBL/GenBank/DDBJ databases">
        <title>High-quality draft genome of sulfate reducer Desulfobacter latus type strain AcrS2 isolated from marine sediment.</title>
        <authorList>
            <person name="Hoppe M."/>
            <person name="Larsen C.K."/>
            <person name="Marshall I.P.G."/>
            <person name="Schramm A."/>
            <person name="Marietou A.G."/>
        </authorList>
    </citation>
    <scope>NUCLEOTIDE SEQUENCE [LARGE SCALE GENOMIC DNA]</scope>
    <source>
        <strain evidence="1 2">AcRS2</strain>
    </source>
</reference>
<organism evidence="1 2">
    <name type="scientific">Desulfobacter latus</name>
    <dbReference type="NCBI Taxonomy" id="2292"/>
    <lineage>
        <taxon>Bacteria</taxon>
        <taxon>Pseudomonadati</taxon>
        <taxon>Thermodesulfobacteriota</taxon>
        <taxon>Desulfobacteria</taxon>
        <taxon>Desulfobacterales</taxon>
        <taxon>Desulfobacteraceae</taxon>
        <taxon>Desulfobacter</taxon>
    </lineage>
</organism>
<evidence type="ECO:0000313" key="1">
    <source>
        <dbReference type="EMBL" id="NWH06420.1"/>
    </source>
</evidence>
<proteinExistence type="predicted"/>
<protein>
    <submittedName>
        <fullName evidence="1">Uncharacterized protein</fullName>
    </submittedName>
</protein>
<comment type="caution">
    <text evidence="1">The sequence shown here is derived from an EMBL/GenBank/DDBJ whole genome shotgun (WGS) entry which is preliminary data.</text>
</comment>
<evidence type="ECO:0000313" key="2">
    <source>
        <dbReference type="Proteomes" id="UP000553343"/>
    </source>
</evidence>
<sequence length="331" mass="37190">MKKHNLFIFWLTILVIIPTQHVMGNPAGFKIQTFATVAQDEESVTDIGNDHFDIMVAKLKASQKKARFIPPSTEALGLAEQLFTGIFQGKPPASLAPMLTRLNLIMETVELDASRYLLLMEAPTHRRGRGFYIFPATVAQLAFSNQVLMVPHGFYDYHTDDIGIRLMLEGRFAGAVFNTVHRYGNQKVKGVSPNEIWDMADLFDTFFSAFTKAFVTTHPGGHLIQLHGFSRKKRNTDAGRNSDIIISNGTAYPSQGLTDLSDCLKIKLPGITRLYPMEINTLGGTQNTIGKVMRSMDHPGFIHLEMSLSMRKKMTYNHDIRYSFLSCLKNL</sequence>